<gene>
    <name evidence="1" type="ORF">SAMN05444581_1211</name>
</gene>
<protein>
    <submittedName>
        <fullName evidence="1">Uncharacterized protein</fullName>
    </submittedName>
</protein>
<sequence>MGEFRGALRLGFAEPDASFSAILCDQFDDSKLMPYPAGTFFSEVPNVPHFVAAKD</sequence>
<evidence type="ECO:0000313" key="2">
    <source>
        <dbReference type="Proteomes" id="UP000198755"/>
    </source>
</evidence>
<organism evidence="1 2">
    <name type="scientific">Methylocapsa palsarum</name>
    <dbReference type="NCBI Taxonomy" id="1612308"/>
    <lineage>
        <taxon>Bacteria</taxon>
        <taxon>Pseudomonadati</taxon>
        <taxon>Pseudomonadota</taxon>
        <taxon>Alphaproteobacteria</taxon>
        <taxon>Hyphomicrobiales</taxon>
        <taxon>Beijerinckiaceae</taxon>
        <taxon>Methylocapsa</taxon>
    </lineage>
</organism>
<accession>A0A1I4CCF9</accession>
<proteinExistence type="predicted"/>
<reference evidence="1 2" key="1">
    <citation type="submission" date="2016-10" db="EMBL/GenBank/DDBJ databases">
        <authorList>
            <person name="de Groot N.N."/>
        </authorList>
    </citation>
    <scope>NUCLEOTIDE SEQUENCE [LARGE SCALE GENOMIC DNA]</scope>
    <source>
        <strain evidence="1 2">NE2</strain>
    </source>
</reference>
<feature type="non-terminal residue" evidence="1">
    <location>
        <position position="55"/>
    </location>
</feature>
<dbReference type="AlphaFoldDB" id="A0A1I4CCF9"/>
<evidence type="ECO:0000313" key="1">
    <source>
        <dbReference type="EMBL" id="SFK78888.1"/>
    </source>
</evidence>
<name>A0A1I4CCF9_9HYPH</name>
<dbReference type="EMBL" id="FOSN01000021">
    <property type="protein sequence ID" value="SFK78888.1"/>
    <property type="molecule type" value="Genomic_DNA"/>
</dbReference>
<keyword evidence="2" id="KW-1185">Reference proteome</keyword>
<dbReference type="Proteomes" id="UP000198755">
    <property type="component" value="Unassembled WGS sequence"/>
</dbReference>